<accession>A0A9Q1E9L3</accession>
<name>A0A9Q1E9L3_SYNKA</name>
<dbReference type="Proteomes" id="UP001152622">
    <property type="component" value="Chromosome 21"/>
</dbReference>
<dbReference type="EMBL" id="JAINUF010000021">
    <property type="protein sequence ID" value="KAJ8334736.1"/>
    <property type="molecule type" value="Genomic_DNA"/>
</dbReference>
<reference evidence="1" key="1">
    <citation type="journal article" date="2023" name="Science">
        <title>Genome structures resolve the early diversification of teleost fishes.</title>
        <authorList>
            <person name="Parey E."/>
            <person name="Louis A."/>
            <person name="Montfort J."/>
            <person name="Bouchez O."/>
            <person name="Roques C."/>
            <person name="Iampietro C."/>
            <person name="Lluch J."/>
            <person name="Castinel A."/>
            <person name="Donnadieu C."/>
            <person name="Desvignes T."/>
            <person name="Floi Bucao C."/>
            <person name="Jouanno E."/>
            <person name="Wen M."/>
            <person name="Mejri S."/>
            <person name="Dirks R."/>
            <person name="Jansen H."/>
            <person name="Henkel C."/>
            <person name="Chen W.J."/>
            <person name="Zahm M."/>
            <person name="Cabau C."/>
            <person name="Klopp C."/>
            <person name="Thompson A.W."/>
            <person name="Robinson-Rechavi M."/>
            <person name="Braasch I."/>
            <person name="Lecointre G."/>
            <person name="Bobe J."/>
            <person name="Postlethwait J.H."/>
            <person name="Berthelot C."/>
            <person name="Roest Crollius H."/>
            <person name="Guiguen Y."/>
        </authorList>
    </citation>
    <scope>NUCLEOTIDE SEQUENCE</scope>
    <source>
        <strain evidence="1">WJC10195</strain>
    </source>
</reference>
<organism evidence="1 2">
    <name type="scientific">Synaphobranchus kaupii</name>
    <name type="common">Kaup's arrowtooth eel</name>
    <dbReference type="NCBI Taxonomy" id="118154"/>
    <lineage>
        <taxon>Eukaryota</taxon>
        <taxon>Metazoa</taxon>
        <taxon>Chordata</taxon>
        <taxon>Craniata</taxon>
        <taxon>Vertebrata</taxon>
        <taxon>Euteleostomi</taxon>
        <taxon>Actinopterygii</taxon>
        <taxon>Neopterygii</taxon>
        <taxon>Teleostei</taxon>
        <taxon>Anguilliformes</taxon>
        <taxon>Synaphobranchidae</taxon>
        <taxon>Synaphobranchus</taxon>
    </lineage>
</organism>
<evidence type="ECO:0000313" key="2">
    <source>
        <dbReference type="Proteomes" id="UP001152622"/>
    </source>
</evidence>
<proteinExistence type="predicted"/>
<dbReference type="AlphaFoldDB" id="A0A9Q1E9L3"/>
<comment type="caution">
    <text evidence="1">The sequence shown here is derived from an EMBL/GenBank/DDBJ whole genome shotgun (WGS) entry which is preliminary data.</text>
</comment>
<protein>
    <submittedName>
        <fullName evidence="1">Uncharacterized protein</fullName>
    </submittedName>
</protein>
<keyword evidence="2" id="KW-1185">Reference proteome</keyword>
<evidence type="ECO:0000313" key="1">
    <source>
        <dbReference type="EMBL" id="KAJ8334736.1"/>
    </source>
</evidence>
<dbReference type="OrthoDB" id="8675562at2759"/>
<gene>
    <name evidence="1" type="ORF">SKAU_G00403750</name>
</gene>
<sequence>MYDRQRLLVIRDSFVDFHGRDFGERILPRPWFAQIPAELLQPRLGATHRRKRAGAAVKRRIARRALPSYLVYVTSTSEPLTCRSIHRRYPGSGCAFLWPTSCGTAQSVSFAEGPRPRITTGCRGNSSSAQHSVVRLEQPWAQYCVGDTLNVLVEMRNYAGHPKAYDGGFILAWIHSPNLKACTAAIFSSCLLQGGFAFSLAFSK</sequence>